<dbReference type="GO" id="GO:0043565">
    <property type="term" value="F:sequence-specific DNA binding"/>
    <property type="evidence" value="ECO:0007669"/>
    <property type="project" value="TreeGrafter"/>
</dbReference>
<dbReference type="InterPro" id="IPR029526">
    <property type="entry name" value="PGBD"/>
</dbReference>
<reference evidence="2" key="1">
    <citation type="journal article" date="2023" name="Insect Mol. Biol.">
        <title>Genome sequencing provides insights into the evolution of gene families encoding plant cell wall-degrading enzymes in longhorned beetles.</title>
        <authorList>
            <person name="Shin N.R."/>
            <person name="Okamura Y."/>
            <person name="Kirsch R."/>
            <person name="Pauchet Y."/>
        </authorList>
    </citation>
    <scope>NUCLEOTIDE SEQUENCE</scope>
    <source>
        <strain evidence="2">AMC_N1</strain>
    </source>
</reference>
<name>A0AAV8YS00_9CUCU</name>
<evidence type="ECO:0000313" key="3">
    <source>
        <dbReference type="Proteomes" id="UP001162162"/>
    </source>
</evidence>
<feature type="domain" description="PiggyBac transposable element-derived protein" evidence="1">
    <location>
        <begin position="5"/>
        <end position="143"/>
    </location>
</feature>
<dbReference type="PANTHER" id="PTHR47055:SF3">
    <property type="entry name" value="PHORBOL-ESTER_DAG-TYPE DOMAIN-CONTAINING PROTEIN"/>
    <property type="match status" value="1"/>
</dbReference>
<dbReference type="InterPro" id="IPR052638">
    <property type="entry name" value="PiggyBac_TE-derived"/>
</dbReference>
<protein>
    <recommendedName>
        <fullName evidence="1">PiggyBac transposable element-derived protein domain-containing protein</fullName>
    </recommendedName>
</protein>
<evidence type="ECO:0000313" key="2">
    <source>
        <dbReference type="EMBL" id="KAJ8953439.1"/>
    </source>
</evidence>
<evidence type="ECO:0000259" key="1">
    <source>
        <dbReference type="Pfam" id="PF13843"/>
    </source>
</evidence>
<gene>
    <name evidence="2" type="ORF">NQ318_023558</name>
</gene>
<comment type="caution">
    <text evidence="2">The sequence shown here is derived from an EMBL/GenBank/DDBJ whole genome shotgun (WGS) entry which is preliminary data.</text>
</comment>
<organism evidence="2 3">
    <name type="scientific">Aromia moschata</name>
    <dbReference type="NCBI Taxonomy" id="1265417"/>
    <lineage>
        <taxon>Eukaryota</taxon>
        <taxon>Metazoa</taxon>
        <taxon>Ecdysozoa</taxon>
        <taxon>Arthropoda</taxon>
        <taxon>Hexapoda</taxon>
        <taxon>Insecta</taxon>
        <taxon>Pterygota</taxon>
        <taxon>Neoptera</taxon>
        <taxon>Endopterygota</taxon>
        <taxon>Coleoptera</taxon>
        <taxon>Polyphaga</taxon>
        <taxon>Cucujiformia</taxon>
        <taxon>Chrysomeloidea</taxon>
        <taxon>Cerambycidae</taxon>
        <taxon>Cerambycinae</taxon>
        <taxon>Callichromatini</taxon>
        <taxon>Aromia</taxon>
    </lineage>
</organism>
<dbReference type="EMBL" id="JAPWTK010000056">
    <property type="protein sequence ID" value="KAJ8953439.1"/>
    <property type="molecule type" value="Genomic_DNA"/>
</dbReference>
<accession>A0AAV8YS00</accession>
<dbReference type="AlphaFoldDB" id="A0AAV8YS00"/>
<dbReference type="PANTHER" id="PTHR47055">
    <property type="entry name" value="DDE_TNP_1_7 DOMAIN-CONTAINING PROTEIN"/>
    <property type="match status" value="1"/>
</dbReference>
<dbReference type="Pfam" id="PF13843">
    <property type="entry name" value="DDE_Tnp_1_7"/>
    <property type="match status" value="1"/>
</dbReference>
<sequence length="177" mass="20394">MARFREKPIRFGYKVWCVNSKSAYLVYQGCIPNTNPNNQKKFGKAATPLLQFIQEFPQELQNITFRFYFDNFFTSINLVCHLKEEGYSSTGISGENRLPKNCPLRSVKQMKKTNRGNFDYASTTDKKGCSYKMMDNSVGTVVNSARCPPIFKCQKLIILLRSIMSSGAVPTRWTRKW</sequence>
<dbReference type="Proteomes" id="UP001162162">
    <property type="component" value="Unassembled WGS sequence"/>
</dbReference>
<proteinExistence type="predicted"/>
<keyword evidence="3" id="KW-1185">Reference proteome</keyword>